<evidence type="ECO:0000313" key="2">
    <source>
        <dbReference type="EMBL" id="SEM76782.1"/>
    </source>
</evidence>
<accession>A0A1H8B1D7</accession>
<reference evidence="2 3" key="1">
    <citation type="submission" date="2016-10" db="EMBL/GenBank/DDBJ databases">
        <authorList>
            <person name="de Groot N.N."/>
        </authorList>
    </citation>
    <scope>NUCLEOTIDE SEQUENCE [LARGE SCALE GENOMIC DNA]</scope>
    <source>
        <strain evidence="2 3">DSM 21039</strain>
    </source>
</reference>
<dbReference type="Pfam" id="PF24719">
    <property type="entry name" value="Imm33-like"/>
    <property type="match status" value="1"/>
</dbReference>
<dbReference type="OrthoDB" id="7063432at2"/>
<organism evidence="2 3">
    <name type="scientific">Chitinophaga rupis</name>
    <dbReference type="NCBI Taxonomy" id="573321"/>
    <lineage>
        <taxon>Bacteria</taxon>
        <taxon>Pseudomonadati</taxon>
        <taxon>Bacteroidota</taxon>
        <taxon>Chitinophagia</taxon>
        <taxon>Chitinophagales</taxon>
        <taxon>Chitinophagaceae</taxon>
        <taxon>Chitinophaga</taxon>
    </lineage>
</organism>
<dbReference type="InterPro" id="IPR056509">
    <property type="entry name" value="Imm33-like"/>
</dbReference>
<keyword evidence="3" id="KW-1185">Reference proteome</keyword>
<proteinExistence type="predicted"/>
<name>A0A1H8B1D7_9BACT</name>
<dbReference type="Proteomes" id="UP000198984">
    <property type="component" value="Unassembled WGS sequence"/>
</dbReference>
<gene>
    <name evidence="2" type="ORF">SAMN04488505_10690</name>
</gene>
<evidence type="ECO:0000259" key="1">
    <source>
        <dbReference type="Pfam" id="PF24719"/>
    </source>
</evidence>
<feature type="domain" description="Imm33-like" evidence="1">
    <location>
        <begin position="7"/>
        <end position="108"/>
    </location>
</feature>
<dbReference type="EMBL" id="FOBB01000006">
    <property type="protein sequence ID" value="SEM76782.1"/>
    <property type="molecule type" value="Genomic_DNA"/>
</dbReference>
<dbReference type="AlphaFoldDB" id="A0A1H8B1D7"/>
<dbReference type="RefSeq" id="WP_089917357.1">
    <property type="nucleotide sequence ID" value="NZ_FOBB01000006.1"/>
</dbReference>
<protein>
    <recommendedName>
        <fullName evidence="1">Imm33-like domain-containing protein</fullName>
    </recommendedName>
</protein>
<evidence type="ECO:0000313" key="3">
    <source>
        <dbReference type="Proteomes" id="UP000198984"/>
    </source>
</evidence>
<sequence>MDLIKTQKEVCTKFGAVFVEAPSNLKVGISLNVKDGIYPINGMRHPIEGDTSGWYIWAGEEFSEDPDFFVSLHIEHLNEWCPQIIKYLGLAPGWRFLIAPGYEDVWKDTSLLQVD</sequence>